<dbReference type="SUPFAM" id="SSF88946">
    <property type="entry name" value="Sigma2 domain of RNA polymerase sigma factors"/>
    <property type="match status" value="1"/>
</dbReference>
<dbReference type="PROSITE" id="PS50088">
    <property type="entry name" value="ANK_REPEAT"/>
    <property type="match status" value="1"/>
</dbReference>
<dbReference type="Pfam" id="PF04542">
    <property type="entry name" value="Sigma70_r2"/>
    <property type="match status" value="1"/>
</dbReference>
<dbReference type="SUPFAM" id="SSF88659">
    <property type="entry name" value="Sigma3 and sigma4 domains of RNA polymerase sigma factors"/>
    <property type="match status" value="2"/>
</dbReference>
<comment type="similarity">
    <text evidence="6">Belongs to the sigma-70 factor family.</text>
</comment>
<name>A0A1S8CY85_9GAMM</name>
<evidence type="ECO:0000256" key="3">
    <source>
        <dbReference type="ARBA" id="ARBA00023125"/>
    </source>
</evidence>
<dbReference type="InterPro" id="IPR007630">
    <property type="entry name" value="RNA_pol_sigma70_r4"/>
</dbReference>
<dbReference type="PRINTS" id="PR00046">
    <property type="entry name" value="SIGMA70FCT"/>
</dbReference>
<dbReference type="Pfam" id="PF04545">
    <property type="entry name" value="Sigma70_r4"/>
    <property type="match status" value="1"/>
</dbReference>
<feature type="domain" description="RNA polymerase sigma-70" evidence="9">
    <location>
        <begin position="676"/>
        <end position="702"/>
    </location>
</feature>
<dbReference type="STRING" id="1907941.BKE30_02915"/>
<dbReference type="EMBL" id="MLCN01000007">
    <property type="protein sequence ID" value="ONG41803.1"/>
    <property type="molecule type" value="Genomic_DNA"/>
</dbReference>
<keyword evidence="11" id="KW-1185">Reference proteome</keyword>
<keyword evidence="5" id="KW-0040">ANK repeat</keyword>
<evidence type="ECO:0000259" key="9">
    <source>
        <dbReference type="PROSITE" id="PS00716"/>
    </source>
</evidence>
<dbReference type="RefSeq" id="WP_076877173.1">
    <property type="nucleotide sequence ID" value="NZ_MLCN01000007.1"/>
</dbReference>
<evidence type="ECO:0000256" key="4">
    <source>
        <dbReference type="ARBA" id="ARBA00023163"/>
    </source>
</evidence>
<dbReference type="InterPro" id="IPR050239">
    <property type="entry name" value="Sigma-70_RNA_pol_init_factors"/>
</dbReference>
<dbReference type="GO" id="GO:0006352">
    <property type="term" value="P:DNA-templated transcription initiation"/>
    <property type="evidence" value="ECO:0007669"/>
    <property type="project" value="InterPro"/>
</dbReference>
<keyword evidence="1 6" id="KW-0805">Transcription regulation</keyword>
<dbReference type="PROSITE" id="PS00716">
    <property type="entry name" value="SIGMA70_2"/>
    <property type="match status" value="1"/>
</dbReference>
<evidence type="ECO:0000256" key="1">
    <source>
        <dbReference type="ARBA" id="ARBA00023015"/>
    </source>
</evidence>
<dbReference type="InterPro" id="IPR000943">
    <property type="entry name" value="RNA_pol_sigma70"/>
</dbReference>
<feature type="compositionally biased region" description="Acidic residues" evidence="7">
    <location>
        <begin position="405"/>
        <end position="418"/>
    </location>
</feature>
<dbReference type="OrthoDB" id="9809557at2"/>
<sequence>MKVLHKTTRLSPLLKFAIKAGVLDSVKAQIEKTDCINSRDSSDITPLMLACIYTQEQICQYLLEQQADISLRDVNGKTALDHARENGAQQIIALLQPPSSEPDPCNSQFFESADEVPALFLPSLEVNLNQASSYGTIRYPRGETSTERTGKGVSLTVQSEILSYRTEPTYSEASDAFGWEAEEVITRPENDVTCFSEAEKLQEIISSHRPIDRDEDWSMLEITLPSLSLPAQFLRDDMPAIRRIFFQGLVEGVLGLSHIASAVEQDFDEESAESALGIVTSMLGDAGVAIEGYRPGFHEHPVDLTDALEAQLDEILSDLQNELSGELYSLHIQRERFREFDLIDRNEEERIGQQMDSALRALIVTMAELPERDWEKVAVFLSDKVVATEEGLITEETEEKGTSGQEEEQEEYLPEDSPETASFQELVQGIRNNPDQDIESGYIVRPQSHFLDMLTGYAESKPEKADSRRILRLIENFKKAQHKLIHSNFRLVDHIARRYTLANVPIEDLVQEGCLGLMKAAERYNYHLGFKFSTYATWWIKQSITRAIADQGRTIRIPVHMGEIINSVERARRELVKQGQRVTVNALAEKSEHTYEQVYRALNANINVVSMGEITPDYEDEPGMAEFLCSDAYSPERYTFELDLKKAVNLMLVDLNPREREVIKLRFGLENGLDMTLEEVGSRFEVTRERIRQIEAKALRALRHPSRIGILEPFIDFALPKDKQQGENLELNKGAI</sequence>
<evidence type="ECO:0000313" key="11">
    <source>
        <dbReference type="Proteomes" id="UP000192132"/>
    </source>
</evidence>
<dbReference type="InterPro" id="IPR002110">
    <property type="entry name" value="Ankyrin_rpt"/>
</dbReference>
<protein>
    <recommendedName>
        <fullName evidence="6">RNA polymerase sigma factor</fullName>
    </recommendedName>
</protein>
<dbReference type="SUPFAM" id="SSF48403">
    <property type="entry name" value="Ankyrin repeat"/>
    <property type="match status" value="1"/>
</dbReference>
<comment type="caution">
    <text evidence="10">The sequence shown here is derived from an EMBL/GenBank/DDBJ whole genome shotgun (WGS) entry which is preliminary data.</text>
</comment>
<accession>A0A1S8CY85</accession>
<proteinExistence type="inferred from homology"/>
<dbReference type="InterPro" id="IPR013324">
    <property type="entry name" value="RNA_pol_sigma_r3/r4-like"/>
</dbReference>
<dbReference type="InterPro" id="IPR036388">
    <property type="entry name" value="WH-like_DNA-bd_sf"/>
</dbReference>
<evidence type="ECO:0000256" key="5">
    <source>
        <dbReference type="PROSITE-ProRule" id="PRU00023"/>
    </source>
</evidence>
<dbReference type="PANTHER" id="PTHR30603:SF17">
    <property type="entry name" value="RNA POLYMERASE SIGMA-G FACTOR"/>
    <property type="match status" value="1"/>
</dbReference>
<dbReference type="Gene3D" id="1.10.10.10">
    <property type="entry name" value="Winged helix-like DNA-binding domain superfamily/Winged helix DNA-binding domain"/>
    <property type="match status" value="2"/>
</dbReference>
<feature type="region of interest" description="Disordered" evidence="7">
    <location>
        <begin position="393"/>
        <end position="419"/>
    </location>
</feature>
<reference evidence="10 11" key="1">
    <citation type="submission" date="2016-10" db="EMBL/GenBank/DDBJ databases">
        <title>Draft Genome sequence of Alkanindiges sp. strain H1.</title>
        <authorList>
            <person name="Subhash Y."/>
            <person name="Lee S."/>
        </authorList>
    </citation>
    <scope>NUCLEOTIDE SEQUENCE [LARGE SCALE GENOMIC DNA]</scope>
    <source>
        <strain evidence="10 11">H1</strain>
    </source>
</reference>
<evidence type="ECO:0000259" key="8">
    <source>
        <dbReference type="PROSITE" id="PS00715"/>
    </source>
</evidence>
<dbReference type="InterPro" id="IPR014284">
    <property type="entry name" value="RNA_pol_sigma-70_dom"/>
</dbReference>
<evidence type="ECO:0000313" key="10">
    <source>
        <dbReference type="EMBL" id="ONG41803.1"/>
    </source>
</evidence>
<dbReference type="NCBIfam" id="NF041931">
    <property type="entry name" value="MzaA"/>
    <property type="match status" value="1"/>
</dbReference>
<evidence type="ECO:0000256" key="2">
    <source>
        <dbReference type="ARBA" id="ARBA00023082"/>
    </source>
</evidence>
<dbReference type="PANTHER" id="PTHR30603">
    <property type="entry name" value="RNA POLYMERASE SIGMA FACTOR RPO"/>
    <property type="match status" value="1"/>
</dbReference>
<evidence type="ECO:0000256" key="7">
    <source>
        <dbReference type="SAM" id="MobiDB-lite"/>
    </source>
</evidence>
<dbReference type="Gene3D" id="1.25.40.20">
    <property type="entry name" value="Ankyrin repeat-containing domain"/>
    <property type="match status" value="1"/>
</dbReference>
<dbReference type="PROSITE" id="PS50297">
    <property type="entry name" value="ANK_REP_REGION"/>
    <property type="match status" value="1"/>
</dbReference>
<dbReference type="Gene3D" id="1.10.601.10">
    <property type="entry name" value="RNA Polymerase Primary Sigma Factor"/>
    <property type="match status" value="1"/>
</dbReference>
<gene>
    <name evidence="10" type="ORF">BKE30_02915</name>
</gene>
<organism evidence="10 11">
    <name type="scientific">Alkanindiges hydrocarboniclasticus</name>
    <dbReference type="NCBI Taxonomy" id="1907941"/>
    <lineage>
        <taxon>Bacteria</taxon>
        <taxon>Pseudomonadati</taxon>
        <taxon>Pseudomonadota</taxon>
        <taxon>Gammaproteobacteria</taxon>
        <taxon>Moraxellales</taxon>
        <taxon>Moraxellaceae</taxon>
        <taxon>Alkanindiges</taxon>
    </lineage>
</organism>
<dbReference type="AlphaFoldDB" id="A0A1S8CY85"/>
<feature type="domain" description="RNA polymerase sigma-70" evidence="8">
    <location>
        <begin position="508"/>
        <end position="521"/>
    </location>
</feature>
<dbReference type="InterPro" id="IPR013325">
    <property type="entry name" value="RNA_pol_sigma_r2"/>
</dbReference>
<keyword evidence="2 6" id="KW-0731">Sigma factor</keyword>
<comment type="function">
    <text evidence="6">Sigma factors are initiation factors that promote the attachment of RNA polymerase to specific initiation sites and are then released.</text>
</comment>
<dbReference type="GO" id="GO:0003677">
    <property type="term" value="F:DNA binding"/>
    <property type="evidence" value="ECO:0007669"/>
    <property type="project" value="UniProtKB-KW"/>
</dbReference>
<feature type="repeat" description="ANK" evidence="5">
    <location>
        <begin position="42"/>
        <end position="74"/>
    </location>
</feature>
<dbReference type="NCBIfam" id="TIGR02937">
    <property type="entry name" value="sigma70-ECF"/>
    <property type="match status" value="1"/>
</dbReference>
<evidence type="ECO:0000256" key="6">
    <source>
        <dbReference type="RuleBase" id="RU362124"/>
    </source>
</evidence>
<keyword evidence="3 6" id="KW-0238">DNA-binding</keyword>
<dbReference type="Pfam" id="PF12796">
    <property type="entry name" value="Ank_2"/>
    <property type="match status" value="1"/>
</dbReference>
<dbReference type="InterPro" id="IPR036770">
    <property type="entry name" value="Ankyrin_rpt-contain_sf"/>
</dbReference>
<keyword evidence="4 6" id="KW-0804">Transcription</keyword>
<dbReference type="CDD" id="cd06171">
    <property type="entry name" value="Sigma70_r4"/>
    <property type="match status" value="1"/>
</dbReference>
<dbReference type="GO" id="GO:0016987">
    <property type="term" value="F:sigma factor activity"/>
    <property type="evidence" value="ECO:0007669"/>
    <property type="project" value="UniProtKB-KW"/>
</dbReference>
<dbReference type="PROSITE" id="PS00715">
    <property type="entry name" value="SIGMA70_1"/>
    <property type="match status" value="1"/>
</dbReference>
<dbReference type="Proteomes" id="UP000192132">
    <property type="component" value="Unassembled WGS sequence"/>
</dbReference>
<dbReference type="InterPro" id="IPR007627">
    <property type="entry name" value="RNA_pol_sigma70_r2"/>
</dbReference>